<dbReference type="STRING" id="591159.SSQG_04220"/>
<comment type="catalytic activity">
    <reaction evidence="4 6">
        <text>L-kynurenine + H2O = anthranilate + L-alanine + H(+)</text>
        <dbReference type="Rhea" id="RHEA:16813"/>
        <dbReference type="ChEBI" id="CHEBI:15377"/>
        <dbReference type="ChEBI" id="CHEBI:15378"/>
        <dbReference type="ChEBI" id="CHEBI:16567"/>
        <dbReference type="ChEBI" id="CHEBI:57959"/>
        <dbReference type="ChEBI" id="CHEBI:57972"/>
        <dbReference type="EC" id="3.7.1.3"/>
    </reaction>
</comment>
<feature type="binding site" evidence="4">
    <location>
        <position position="199"/>
    </location>
    <ligand>
        <name>pyridoxal 5'-phosphate</name>
        <dbReference type="ChEBI" id="CHEBI:597326"/>
    </ligand>
</feature>
<comment type="catalytic activity">
    <reaction evidence="6">
        <text>3-hydroxy-L-kynurenine + H2O = 3-hydroxyanthranilate + L-alanine + H(+)</text>
        <dbReference type="Rhea" id="RHEA:25143"/>
        <dbReference type="ChEBI" id="CHEBI:15377"/>
        <dbReference type="ChEBI" id="CHEBI:15378"/>
        <dbReference type="ChEBI" id="CHEBI:36559"/>
        <dbReference type="ChEBI" id="CHEBI:57972"/>
        <dbReference type="ChEBI" id="CHEBI:58125"/>
        <dbReference type="EC" id="3.7.1.3"/>
    </reaction>
</comment>
<proteinExistence type="inferred from homology"/>
<dbReference type="Gene3D" id="3.40.640.10">
    <property type="entry name" value="Type I PLP-dependent aspartate aminotransferase-like (Major domain)"/>
    <property type="match status" value="1"/>
</dbReference>
<dbReference type="GO" id="GO:0009435">
    <property type="term" value="P:NAD+ biosynthetic process"/>
    <property type="evidence" value="ECO:0007669"/>
    <property type="project" value="UniProtKB-UniRule"/>
</dbReference>
<feature type="binding site" evidence="4">
    <location>
        <begin position="130"/>
        <end position="133"/>
    </location>
    <ligand>
        <name>pyridoxal 5'-phosphate</name>
        <dbReference type="ChEBI" id="CHEBI:597326"/>
    </ligand>
</feature>
<dbReference type="NCBIfam" id="TIGR01814">
    <property type="entry name" value="kynureninase"/>
    <property type="match status" value="1"/>
</dbReference>
<dbReference type="PIRSF" id="PIRSF038800">
    <property type="entry name" value="KYNU"/>
    <property type="match status" value="1"/>
</dbReference>
<dbReference type="InterPro" id="IPR015422">
    <property type="entry name" value="PyrdxlP-dep_Trfase_small"/>
</dbReference>
<dbReference type="GO" id="GO:0030170">
    <property type="term" value="F:pyridoxal phosphate binding"/>
    <property type="evidence" value="ECO:0007669"/>
    <property type="project" value="UniProtKB-UniRule"/>
</dbReference>
<feature type="binding site" evidence="4">
    <location>
        <position position="102"/>
    </location>
    <ligand>
        <name>pyridoxal 5'-phosphate</name>
        <dbReference type="ChEBI" id="CHEBI:597326"/>
    </ligand>
</feature>
<dbReference type="UniPathway" id="UPA00334">
    <property type="reaction ID" value="UER00455"/>
</dbReference>
<evidence type="ECO:0000313" key="8">
    <source>
        <dbReference type="Proteomes" id="UP000004184"/>
    </source>
</evidence>
<dbReference type="GO" id="GO:0030429">
    <property type="term" value="F:kynureninase activity"/>
    <property type="evidence" value="ECO:0007669"/>
    <property type="project" value="UniProtKB-UniRule"/>
</dbReference>
<name>D9X3P2_STRVT</name>
<sequence>MSEPVSELAVRAEKLDAADELRGSRDAFVLDDVTYLDGNSLGALPAVVPGRIEDVVRRQWGELRIRSWEESGWWTAPERIGDRIAPLVGAAPGQIVVGDSTSVNVFKALVGAVRMAGEGRDELLVDATTFPTDGYIAESAARMTGCTLRPVAPADVPGALGDRTAAVLLNHVDYRTGRLHDLPALTAAVHEAGAVAVWDLCHSAGALPVGLDEHGVDLAVGCTYKYLNGGPGSPAYLYVRRDVQDRFDSPLPGWNSHAEPFGMRSEYEAAPGALRGRVGTPDILSMLALEAALEVWDGVSVEAVRAKSLALTDFFLECVERYVPEGGVECLTPVAHGERGSQIALRCHDAGAVMKRLIERGVVGDFRAPDVLRFGFTPLYVGFADVERAARVLAETLA</sequence>
<keyword evidence="2 4" id="KW-0378">Hydrolase</keyword>
<keyword evidence="3 4" id="KW-0663">Pyridoxal phosphate</keyword>
<feature type="binding site" evidence="4">
    <location>
        <position position="224"/>
    </location>
    <ligand>
        <name>pyridoxal 5'-phosphate</name>
        <dbReference type="ChEBI" id="CHEBI:597326"/>
    </ligand>
</feature>
<evidence type="ECO:0000256" key="5">
    <source>
        <dbReference type="NCBIfam" id="TIGR01814"/>
    </source>
</evidence>
<dbReference type="HOGENOM" id="CLU_003433_4_1_11"/>
<dbReference type="PANTHER" id="PTHR14084:SF0">
    <property type="entry name" value="KYNURENINASE"/>
    <property type="match status" value="1"/>
</dbReference>
<dbReference type="EMBL" id="GG657757">
    <property type="protein sequence ID" value="EFL33702.1"/>
    <property type="molecule type" value="Genomic_DNA"/>
</dbReference>
<dbReference type="GO" id="GO:0043420">
    <property type="term" value="P:anthranilate metabolic process"/>
    <property type="evidence" value="ECO:0007669"/>
    <property type="project" value="TreeGrafter"/>
</dbReference>
<keyword evidence="1 4" id="KW-0662">Pyridine nucleotide biosynthesis</keyword>
<gene>
    <name evidence="4" type="primary">kynU</name>
    <name evidence="7" type="ORF">SSQG_04220</name>
</gene>
<dbReference type="InterPro" id="IPR015424">
    <property type="entry name" value="PyrdxlP-dep_Trfase"/>
</dbReference>
<evidence type="ECO:0000256" key="2">
    <source>
        <dbReference type="ARBA" id="ARBA00022801"/>
    </source>
</evidence>
<dbReference type="Gene3D" id="3.90.1150.10">
    <property type="entry name" value="Aspartate Aminotransferase, domain 1"/>
    <property type="match status" value="1"/>
</dbReference>
<dbReference type="EC" id="3.7.1.3" evidence="4 5"/>
<dbReference type="GO" id="GO:0019805">
    <property type="term" value="P:quinolinate biosynthetic process"/>
    <property type="evidence" value="ECO:0007669"/>
    <property type="project" value="UniProtKB-UniRule"/>
</dbReference>
<dbReference type="GO" id="GO:0097053">
    <property type="term" value="P:L-kynurenine catabolic process"/>
    <property type="evidence" value="ECO:0007669"/>
    <property type="project" value="UniProtKB-UniRule"/>
</dbReference>
<dbReference type="SUPFAM" id="SSF53383">
    <property type="entry name" value="PLP-dependent transferases"/>
    <property type="match status" value="1"/>
</dbReference>
<dbReference type="GO" id="GO:0019441">
    <property type="term" value="P:L-tryptophan catabolic process to kynurenine"/>
    <property type="evidence" value="ECO:0007669"/>
    <property type="project" value="TreeGrafter"/>
</dbReference>
<evidence type="ECO:0000256" key="6">
    <source>
        <dbReference type="PIRNR" id="PIRNR038800"/>
    </source>
</evidence>
<accession>D9X3P2</accession>
<dbReference type="UniPathway" id="UPA00253">
    <property type="reaction ID" value="UER00329"/>
</dbReference>
<dbReference type="InterPro" id="IPR015421">
    <property type="entry name" value="PyrdxlP-dep_Trfase_major"/>
</dbReference>
<feature type="binding site" evidence="4">
    <location>
        <position position="280"/>
    </location>
    <ligand>
        <name>pyridoxal 5'-phosphate</name>
        <dbReference type="ChEBI" id="CHEBI:597326"/>
    </ligand>
</feature>
<dbReference type="eggNOG" id="COG3844">
    <property type="taxonomic scope" value="Bacteria"/>
</dbReference>
<dbReference type="HAMAP" id="MF_01970">
    <property type="entry name" value="Kynureninase"/>
    <property type="match status" value="1"/>
</dbReference>
<dbReference type="AlphaFoldDB" id="D9X3P2"/>
<comment type="function">
    <text evidence="4 6">Catalyzes the cleavage of L-kynurenine (L-Kyn) and L-3-hydroxykynurenine (L-3OHKyn) into anthranilic acid (AA) and 3-hydroxyanthranilic acid (3-OHAA), respectively.</text>
</comment>
<dbReference type="FunFam" id="3.40.640.10:FF:000107">
    <property type="entry name" value="Kynureninase"/>
    <property type="match status" value="1"/>
</dbReference>
<dbReference type="Pfam" id="PF22580">
    <property type="entry name" value="KYNU_C"/>
    <property type="match status" value="1"/>
</dbReference>
<evidence type="ECO:0000256" key="1">
    <source>
        <dbReference type="ARBA" id="ARBA00022642"/>
    </source>
</evidence>
<comment type="pathway">
    <text evidence="4 6">Cofactor biosynthesis; NAD(+) biosynthesis; quinolinate from L-kynurenine: step 2/3.</text>
</comment>
<comment type="pathway">
    <text evidence="4 6">Amino-acid degradation; L-kynurenine degradation; L-alanine and anthranilate from L-kynurenine: step 1/1.</text>
</comment>
<comment type="cofactor">
    <cofactor evidence="4 6">
        <name>pyridoxal 5'-phosphate</name>
        <dbReference type="ChEBI" id="CHEBI:597326"/>
    </cofactor>
</comment>
<feature type="binding site" evidence="4">
    <location>
        <position position="254"/>
    </location>
    <ligand>
        <name>pyridoxal 5'-phosphate</name>
        <dbReference type="ChEBI" id="CHEBI:597326"/>
    </ligand>
</feature>
<organism evidence="7 8">
    <name type="scientific">Streptomyces viridochromogenes (strain DSM 40736 / JCM 4977 / BCRC 1201 / Tue 494)</name>
    <dbReference type="NCBI Taxonomy" id="591159"/>
    <lineage>
        <taxon>Bacteria</taxon>
        <taxon>Bacillati</taxon>
        <taxon>Actinomycetota</taxon>
        <taxon>Actinomycetes</taxon>
        <taxon>Kitasatosporales</taxon>
        <taxon>Streptomycetaceae</taxon>
        <taxon>Streptomyces</taxon>
    </lineage>
</organism>
<protein>
    <recommendedName>
        <fullName evidence="4 5">Kynureninase</fullName>
        <ecNumber evidence="4 5">3.7.1.3</ecNumber>
    </recommendedName>
    <alternativeName>
        <fullName evidence="4">L-kynurenine hydrolase</fullName>
    </alternativeName>
</protein>
<keyword evidence="8" id="KW-1185">Reference proteome</keyword>
<evidence type="ECO:0000256" key="3">
    <source>
        <dbReference type="ARBA" id="ARBA00022898"/>
    </source>
</evidence>
<feature type="binding site" evidence="4">
    <location>
        <position position="101"/>
    </location>
    <ligand>
        <name>pyridoxal 5'-phosphate</name>
        <dbReference type="ChEBI" id="CHEBI:597326"/>
    </ligand>
</feature>
<dbReference type="Proteomes" id="UP000004184">
    <property type="component" value="Unassembled WGS sequence"/>
</dbReference>
<comment type="subunit">
    <text evidence="4 6">Homodimer.</text>
</comment>
<dbReference type="InterPro" id="IPR010111">
    <property type="entry name" value="Kynureninase"/>
</dbReference>
<feature type="modified residue" description="N6-(pyridoxal phosphate)lysine" evidence="4">
    <location>
        <position position="225"/>
    </location>
</feature>
<feature type="binding site" evidence="4">
    <location>
        <position position="202"/>
    </location>
    <ligand>
        <name>pyridoxal 5'-phosphate</name>
        <dbReference type="ChEBI" id="CHEBI:597326"/>
    </ligand>
</feature>
<evidence type="ECO:0000313" key="7">
    <source>
        <dbReference type="EMBL" id="EFL33702.1"/>
    </source>
</evidence>
<evidence type="ECO:0000256" key="4">
    <source>
        <dbReference type="HAMAP-Rule" id="MF_01970"/>
    </source>
</evidence>
<dbReference type="PANTHER" id="PTHR14084">
    <property type="entry name" value="KYNURENINASE"/>
    <property type="match status" value="1"/>
</dbReference>
<comment type="similarity">
    <text evidence="4 6">Belongs to the kynureninase family.</text>
</comment>
<comment type="caution">
    <text evidence="4">Lacks conserved residue(s) required for the propagation of feature annotation.</text>
</comment>
<reference evidence="8" key="1">
    <citation type="submission" date="2009-02" db="EMBL/GenBank/DDBJ databases">
        <title>Annotation of Streptomyces viridochromogenes strain DSM 40736.</title>
        <authorList>
            <consortium name="The Broad Institute Genome Sequencing Platform"/>
            <consortium name="Broad Institute Microbial Sequencing Center"/>
            <person name="Fischbach M."/>
            <person name="Godfrey P."/>
            <person name="Ward D."/>
            <person name="Young S."/>
            <person name="Zeng Q."/>
            <person name="Koehrsen M."/>
            <person name="Alvarado L."/>
            <person name="Berlin A.M."/>
            <person name="Bochicchio J."/>
            <person name="Borenstein D."/>
            <person name="Chapman S.B."/>
            <person name="Chen Z."/>
            <person name="Engels R."/>
            <person name="Freedman E."/>
            <person name="Gellesch M."/>
            <person name="Goldberg J."/>
            <person name="Griggs A."/>
            <person name="Gujja S."/>
            <person name="Heilman E.R."/>
            <person name="Heiman D.I."/>
            <person name="Hepburn T.A."/>
            <person name="Howarth C."/>
            <person name="Jen D."/>
            <person name="Larson L."/>
            <person name="Lewis B."/>
            <person name="Mehta T."/>
            <person name="Park D."/>
            <person name="Pearson M."/>
            <person name="Richards J."/>
            <person name="Roberts A."/>
            <person name="Saif S."/>
            <person name="Shea T.D."/>
            <person name="Shenoy N."/>
            <person name="Sisk P."/>
            <person name="Stolte C."/>
            <person name="Sykes S.N."/>
            <person name="Thomson T."/>
            <person name="Walk T."/>
            <person name="White J."/>
            <person name="Yandava C."/>
            <person name="Straight P."/>
            <person name="Clardy J."/>
            <person name="Hung D."/>
            <person name="Kolter R."/>
            <person name="Mekalanos J."/>
            <person name="Walker S."/>
            <person name="Walsh C.T."/>
            <person name="Wieland-Brown L.C."/>
            <person name="Haas B."/>
            <person name="Nusbaum C."/>
            <person name="Birren B."/>
        </authorList>
    </citation>
    <scope>NUCLEOTIDE SEQUENCE [LARGE SCALE GENOMIC DNA]</scope>
    <source>
        <strain evidence="8">DSM 40736 / JCM 4977 / BCRC 1201 / Tue 494</strain>
    </source>
</reference>
<dbReference type="GO" id="GO:0005737">
    <property type="term" value="C:cytoplasm"/>
    <property type="evidence" value="ECO:0007669"/>
    <property type="project" value="UniProtKB-UniRule"/>
</dbReference>